<feature type="region of interest" description="Disordered" evidence="1">
    <location>
        <begin position="1"/>
        <end position="50"/>
    </location>
</feature>
<feature type="non-terminal residue" evidence="2">
    <location>
        <position position="1"/>
    </location>
</feature>
<evidence type="ECO:0000313" key="2">
    <source>
        <dbReference type="EMBL" id="SVE26579.1"/>
    </source>
</evidence>
<feature type="non-terminal residue" evidence="2">
    <location>
        <position position="50"/>
    </location>
</feature>
<proteinExistence type="predicted"/>
<gene>
    <name evidence="2" type="ORF">METZ01_LOCUS479433</name>
</gene>
<feature type="compositionally biased region" description="Basic and acidic residues" evidence="1">
    <location>
        <begin position="40"/>
        <end position="50"/>
    </location>
</feature>
<name>A0A383C3F8_9ZZZZ</name>
<accession>A0A383C3F8</accession>
<organism evidence="2">
    <name type="scientific">marine metagenome</name>
    <dbReference type="NCBI Taxonomy" id="408172"/>
    <lineage>
        <taxon>unclassified sequences</taxon>
        <taxon>metagenomes</taxon>
        <taxon>ecological metagenomes</taxon>
    </lineage>
</organism>
<protein>
    <submittedName>
        <fullName evidence="2">Uncharacterized protein</fullName>
    </submittedName>
</protein>
<sequence>VSKSKVKPSPIFSGAKGVSGSSSQFQERRGKYTKHKYRNRSYENGETHRY</sequence>
<reference evidence="2" key="1">
    <citation type="submission" date="2018-05" db="EMBL/GenBank/DDBJ databases">
        <authorList>
            <person name="Lanie J.A."/>
            <person name="Ng W.-L."/>
            <person name="Kazmierczak K.M."/>
            <person name="Andrzejewski T.M."/>
            <person name="Davidsen T.M."/>
            <person name="Wayne K.J."/>
            <person name="Tettelin H."/>
            <person name="Glass J.I."/>
            <person name="Rusch D."/>
            <person name="Podicherti R."/>
            <person name="Tsui H.-C.T."/>
            <person name="Winkler M.E."/>
        </authorList>
    </citation>
    <scope>NUCLEOTIDE SEQUENCE</scope>
</reference>
<evidence type="ECO:0000256" key="1">
    <source>
        <dbReference type="SAM" id="MobiDB-lite"/>
    </source>
</evidence>
<dbReference type="AlphaFoldDB" id="A0A383C3F8"/>
<dbReference type="EMBL" id="UINC01205414">
    <property type="protein sequence ID" value="SVE26579.1"/>
    <property type="molecule type" value="Genomic_DNA"/>
</dbReference>